<dbReference type="GO" id="GO:0005886">
    <property type="term" value="C:plasma membrane"/>
    <property type="evidence" value="ECO:0007669"/>
    <property type="project" value="UniProtKB-SubCell"/>
</dbReference>
<keyword evidence="3" id="KW-1003">Cell membrane</keyword>
<dbReference type="PANTHER" id="PTHR11923">
    <property type="entry name" value="SCAVENGER RECEPTOR CLASS B TYPE-1 SR-B1"/>
    <property type="match status" value="1"/>
</dbReference>
<reference evidence="9" key="2">
    <citation type="submission" date="2021-08" db="EMBL/GenBank/DDBJ databases">
        <authorList>
            <person name="Eriksson T."/>
        </authorList>
    </citation>
    <scope>NUCLEOTIDE SEQUENCE</scope>
    <source>
        <strain evidence="9">Stoneville</strain>
        <tissue evidence="9">Whole head</tissue>
    </source>
</reference>
<gene>
    <name evidence="9" type="ORF">GEV33_005200</name>
</gene>
<evidence type="ECO:0000256" key="5">
    <source>
        <dbReference type="ARBA" id="ARBA00022989"/>
    </source>
</evidence>
<keyword evidence="5 8" id="KW-1133">Transmembrane helix</keyword>
<keyword evidence="6 8" id="KW-0472">Membrane</keyword>
<keyword evidence="10" id="KW-1185">Reference proteome</keyword>
<dbReference type="Proteomes" id="UP000719412">
    <property type="component" value="Unassembled WGS sequence"/>
</dbReference>
<evidence type="ECO:0000256" key="3">
    <source>
        <dbReference type="ARBA" id="ARBA00022475"/>
    </source>
</evidence>
<dbReference type="PRINTS" id="PR01609">
    <property type="entry name" value="CD36FAMILY"/>
</dbReference>
<accession>A0A8J6HM05</accession>
<evidence type="ECO:0000256" key="1">
    <source>
        <dbReference type="ARBA" id="ARBA00004236"/>
    </source>
</evidence>
<feature type="transmembrane region" description="Helical" evidence="8">
    <location>
        <begin position="12"/>
        <end position="31"/>
    </location>
</feature>
<proteinExistence type="inferred from homology"/>
<dbReference type="InterPro" id="IPR002159">
    <property type="entry name" value="CD36_fam"/>
</dbReference>
<evidence type="ECO:0000256" key="6">
    <source>
        <dbReference type="ARBA" id="ARBA00023136"/>
    </source>
</evidence>
<keyword evidence="7" id="KW-0325">Glycoprotein</keyword>
<comment type="subcellular location">
    <subcellularLocation>
        <location evidence="1">Cell membrane</location>
    </subcellularLocation>
</comment>
<dbReference type="GO" id="GO:0005044">
    <property type="term" value="F:scavenger receptor activity"/>
    <property type="evidence" value="ECO:0007669"/>
    <property type="project" value="TreeGrafter"/>
</dbReference>
<keyword evidence="4 8" id="KW-0812">Transmembrane</keyword>
<dbReference type="EMBL" id="JABDTM020019187">
    <property type="protein sequence ID" value="KAH0817591.1"/>
    <property type="molecule type" value="Genomic_DNA"/>
</dbReference>
<evidence type="ECO:0000256" key="4">
    <source>
        <dbReference type="ARBA" id="ARBA00022692"/>
    </source>
</evidence>
<comment type="similarity">
    <text evidence="2">Belongs to the CD36 family.</text>
</comment>
<evidence type="ECO:0000313" key="10">
    <source>
        <dbReference type="Proteomes" id="UP000719412"/>
    </source>
</evidence>
<evidence type="ECO:0000256" key="8">
    <source>
        <dbReference type="SAM" id="Phobius"/>
    </source>
</evidence>
<evidence type="ECO:0000256" key="2">
    <source>
        <dbReference type="ARBA" id="ARBA00010532"/>
    </source>
</evidence>
<dbReference type="PANTHER" id="PTHR11923:SF93">
    <property type="entry name" value="GH07959P-RELATED"/>
    <property type="match status" value="1"/>
</dbReference>
<name>A0A8J6HM05_TENMO</name>
<evidence type="ECO:0000256" key="7">
    <source>
        <dbReference type="ARBA" id="ARBA00023180"/>
    </source>
</evidence>
<comment type="caution">
    <text evidence="9">The sequence shown here is derived from an EMBL/GenBank/DDBJ whole genome shotgun (WGS) entry which is preliminary data.</text>
</comment>
<protein>
    <submittedName>
        <fullName evidence="9">Uncharacterized protein</fullName>
    </submittedName>
</protein>
<organism evidence="9 10">
    <name type="scientific">Tenebrio molitor</name>
    <name type="common">Yellow mealworm beetle</name>
    <dbReference type="NCBI Taxonomy" id="7067"/>
    <lineage>
        <taxon>Eukaryota</taxon>
        <taxon>Metazoa</taxon>
        <taxon>Ecdysozoa</taxon>
        <taxon>Arthropoda</taxon>
        <taxon>Hexapoda</taxon>
        <taxon>Insecta</taxon>
        <taxon>Pterygota</taxon>
        <taxon>Neoptera</taxon>
        <taxon>Endopterygota</taxon>
        <taxon>Coleoptera</taxon>
        <taxon>Polyphaga</taxon>
        <taxon>Cucujiformia</taxon>
        <taxon>Tenebrionidae</taxon>
        <taxon>Tenebrio</taxon>
    </lineage>
</organism>
<dbReference type="GO" id="GO:0005737">
    <property type="term" value="C:cytoplasm"/>
    <property type="evidence" value="ECO:0007669"/>
    <property type="project" value="TreeGrafter"/>
</dbReference>
<dbReference type="Pfam" id="PF01130">
    <property type="entry name" value="CD36"/>
    <property type="match status" value="1"/>
</dbReference>
<sequence>MKRRCRSCCNVCLLLLGIALISLGLTIFVYFEALYDYVISSAMTFTPKTEPFRVWRVNDPPLVMDIYLFNWTNPQDLLVKGVKPRFEEIGPYKFKEVKEKVNITWHDNNHTISYRHKKSYYFDAENSVRNLSDVITTINVVPLTIAYKARHFGYISKRTISYSLSTLSSLYVTKTAGQILFDGYEESILSILSSVPLTGVTDKFGLFYGKNGSVGTDGTFSMWTLVDDKFGKIMTWNYKNESSYYEGECNAVRGSAGEFYPINRKRDHIEFFSSELCKFAKLEYEKDVEIKGVLGYKYTGKNIFDNGTLRPENKCYCVGECHPSGVFNVSSCRLDSPTFLSMPHFYNADPYYIDAIEGVSPQDKHEFYITLEPVSGQKYSDNFHFDDRETFGQKLQVL</sequence>
<evidence type="ECO:0000313" key="9">
    <source>
        <dbReference type="EMBL" id="KAH0817591.1"/>
    </source>
</evidence>
<dbReference type="AlphaFoldDB" id="A0A8J6HM05"/>
<reference evidence="9" key="1">
    <citation type="journal article" date="2020" name="J Insects Food Feed">
        <title>The yellow mealworm (Tenebrio molitor) genome: a resource for the emerging insects as food and feed industry.</title>
        <authorList>
            <person name="Eriksson T."/>
            <person name="Andere A."/>
            <person name="Kelstrup H."/>
            <person name="Emery V."/>
            <person name="Picard C."/>
        </authorList>
    </citation>
    <scope>NUCLEOTIDE SEQUENCE</scope>
    <source>
        <strain evidence="9">Stoneville</strain>
        <tissue evidence="9">Whole head</tissue>
    </source>
</reference>